<evidence type="ECO:0000259" key="6">
    <source>
        <dbReference type="Pfam" id="PF00251"/>
    </source>
</evidence>
<dbReference type="InterPro" id="IPR018053">
    <property type="entry name" value="Glyco_hydro_32_AS"/>
</dbReference>
<dbReference type="SMR" id="Q4KBP1"/>
<dbReference type="Proteomes" id="UP000008540">
    <property type="component" value="Chromosome"/>
</dbReference>
<protein>
    <recommendedName>
        <fullName evidence="4">Sucrose-6-phosphate hydrolase</fullName>
        <ecNumber evidence="4">3.2.1.26</ecNumber>
    </recommendedName>
    <alternativeName>
        <fullName evidence="5">Invertase</fullName>
    </alternativeName>
</protein>
<dbReference type="EMBL" id="CP000076">
    <property type="protein sequence ID" value="AAY92506.2"/>
    <property type="molecule type" value="Genomic_DNA"/>
</dbReference>
<evidence type="ECO:0000256" key="5">
    <source>
        <dbReference type="RuleBase" id="RU365015"/>
    </source>
</evidence>
<evidence type="ECO:0000256" key="1">
    <source>
        <dbReference type="ARBA" id="ARBA00009902"/>
    </source>
</evidence>
<dbReference type="Gene3D" id="2.60.120.560">
    <property type="entry name" value="Exo-inulinase, domain 1"/>
    <property type="match status" value="1"/>
</dbReference>
<dbReference type="Pfam" id="PF00251">
    <property type="entry name" value="Glyco_hydro_32N"/>
    <property type="match status" value="1"/>
</dbReference>
<dbReference type="Pfam" id="PF08244">
    <property type="entry name" value="Glyco_hydro_32C"/>
    <property type="match status" value="1"/>
</dbReference>
<dbReference type="NCBIfam" id="TIGR01322">
    <property type="entry name" value="scrB_fam"/>
    <property type="match status" value="1"/>
</dbReference>
<evidence type="ECO:0000256" key="3">
    <source>
        <dbReference type="ARBA" id="ARBA00023295"/>
    </source>
</evidence>
<dbReference type="InterPro" id="IPR023296">
    <property type="entry name" value="Glyco_hydro_beta-prop_sf"/>
</dbReference>
<dbReference type="InterPro" id="IPR013189">
    <property type="entry name" value="Glyco_hydro_32_C"/>
</dbReference>
<dbReference type="InterPro" id="IPR013148">
    <property type="entry name" value="Glyco_hydro_32_N"/>
</dbReference>
<feature type="domain" description="Glycosyl hydrolase family 32 C-terminal" evidence="7">
    <location>
        <begin position="343"/>
        <end position="493"/>
    </location>
</feature>
<comment type="catalytic activity">
    <reaction evidence="4">
        <text>Hydrolysis of terminal non-reducing beta-D-fructofuranoside residues in beta-D-fructofuranosides.</text>
        <dbReference type="EC" id="3.2.1.26"/>
    </reaction>
</comment>
<dbReference type="PANTHER" id="PTHR43101:SF1">
    <property type="entry name" value="BETA-FRUCTOSIDASE"/>
    <property type="match status" value="1"/>
</dbReference>
<dbReference type="KEGG" id="pfl:PFL_3237"/>
<name>Q4KBP1_PSEF5</name>
<evidence type="ECO:0000313" key="8">
    <source>
        <dbReference type="EMBL" id="AAY92506.2"/>
    </source>
</evidence>
<reference evidence="8 9" key="1">
    <citation type="journal article" date="2005" name="Nat. Biotechnol.">
        <title>Complete genome sequence of the plant commensal Pseudomonas fluorescens Pf-5.</title>
        <authorList>
            <person name="Paulsen I.T."/>
            <person name="Press C.M."/>
            <person name="Ravel J."/>
            <person name="Kobayashi D.Y."/>
            <person name="Myers G.S."/>
            <person name="Mavrodi D.V."/>
            <person name="DeBoy R.T."/>
            <person name="Seshadri R."/>
            <person name="Ren Q."/>
            <person name="Madupu R."/>
            <person name="Dodson R.J."/>
            <person name="Durkin A.S."/>
            <person name="Brinkac L.M."/>
            <person name="Daugherty S.C."/>
            <person name="Sullivan S.A."/>
            <person name="Rosovitz M.J."/>
            <person name="Gwinn M.L."/>
            <person name="Zhou L."/>
            <person name="Schneider D.J."/>
            <person name="Cartinhour S.W."/>
            <person name="Nelson W.C."/>
            <person name="Weidman J."/>
            <person name="Watkins K."/>
            <person name="Tran K."/>
            <person name="Khouri H."/>
            <person name="Pierson E.A."/>
            <person name="Pierson L.S.III."/>
            <person name="Thomashow L.S."/>
            <person name="Loper J.E."/>
        </authorList>
    </citation>
    <scope>NUCLEOTIDE SEQUENCE [LARGE SCALE GENOMIC DNA]</scope>
    <source>
        <strain evidence="9">ATCC BAA-477 / NRRL B-23932 / Pf-5</strain>
    </source>
</reference>
<dbReference type="GO" id="GO:0004564">
    <property type="term" value="F:beta-fructofuranosidase activity"/>
    <property type="evidence" value="ECO:0007669"/>
    <property type="project" value="UniProtKB-EC"/>
</dbReference>
<organism evidence="8 9">
    <name type="scientific">Pseudomonas fluorescens (strain ATCC BAA-477 / NRRL B-23932 / Pf-5)</name>
    <dbReference type="NCBI Taxonomy" id="220664"/>
    <lineage>
        <taxon>Bacteria</taxon>
        <taxon>Pseudomonadati</taxon>
        <taxon>Pseudomonadota</taxon>
        <taxon>Gammaproteobacteria</taxon>
        <taxon>Pseudomonadales</taxon>
        <taxon>Pseudomonadaceae</taxon>
        <taxon>Pseudomonas</taxon>
    </lineage>
</organism>
<dbReference type="GO" id="GO:0005985">
    <property type="term" value="P:sucrose metabolic process"/>
    <property type="evidence" value="ECO:0007669"/>
    <property type="project" value="UniProtKB-UniPathway"/>
</dbReference>
<keyword evidence="3 4" id="KW-0326">Glycosidase</keyword>
<dbReference type="InterPro" id="IPR051214">
    <property type="entry name" value="GH32_Enzymes"/>
</dbReference>
<sequence length="499" mass="56255">MNPRQEPAMHAALLEQAHRAIEKKLPGRGDVYRLAYHLAPPVGWMNDPNGLVYFRGEYHVFYQHHPYSAQWGPMHWGHAKSRDLVHWEHLPIALAPGEAYDRDGCFSGSAVVMDDVLYLIYTGHTWLGAPGDERSIRQVQCLASSTDGVAFSKHGPVIDRAPEPGIMHFRDPKVWRRGEQWWMALGARQGDAPQLLLYRSGDLHHWTYLRCALQGQRESDGYMWECPDLFELDGCDVFLYSPQGLNPSGYDNWNKFQNSYRMGLLDDRGYFSEGGELRELDHGHDFYAAQTLLAPDGRRLLWAWMDMWDSPMPSQAQHWCGALSLPRELSRNGERLRMRPARELAALRQSQRTLAIGVVESGNCILAERGALLEFELTLDLAGSTAERFGLALRCSEDRQERTLVYFDAMARRLVLDRQHSGAGVSGARSVPIAKGQMQIALRIFLDRSSIEVFVDDGAYSLSSRIYPSPDSVAVMAFAVNGSGGFGQASVWHLADLHL</sequence>
<dbReference type="PROSITE" id="PS00609">
    <property type="entry name" value="GLYCOSYL_HYDROL_F32"/>
    <property type="match status" value="1"/>
</dbReference>
<dbReference type="EC" id="3.2.1.26" evidence="4"/>
<dbReference type="CAZy" id="GH32">
    <property type="family name" value="Glycoside Hydrolase Family 32"/>
</dbReference>
<dbReference type="Gene3D" id="2.115.10.20">
    <property type="entry name" value="Glycosyl hydrolase domain, family 43"/>
    <property type="match status" value="1"/>
</dbReference>
<comment type="similarity">
    <text evidence="1 4">Belongs to the glycosyl hydrolase 32 family.</text>
</comment>
<keyword evidence="5" id="KW-0119">Carbohydrate metabolism</keyword>
<dbReference type="AlphaFoldDB" id="Q4KBP1"/>
<accession>Q4KBP1</accession>
<evidence type="ECO:0000256" key="4">
    <source>
        <dbReference type="RuleBase" id="RU362110"/>
    </source>
</evidence>
<dbReference type="PANTHER" id="PTHR43101">
    <property type="entry name" value="BETA-FRUCTOSIDASE"/>
    <property type="match status" value="1"/>
</dbReference>
<dbReference type="InterPro" id="IPR013320">
    <property type="entry name" value="ConA-like_dom_sf"/>
</dbReference>
<proteinExistence type="inferred from homology"/>
<dbReference type="UniPathway" id="UPA00238"/>
<dbReference type="SUPFAM" id="SSF75005">
    <property type="entry name" value="Arabinanase/levansucrase/invertase"/>
    <property type="match status" value="1"/>
</dbReference>
<feature type="domain" description="Glycosyl hydrolase family 32 N-terminal" evidence="6">
    <location>
        <begin position="37"/>
        <end position="340"/>
    </location>
</feature>
<dbReference type="STRING" id="220664.PFL_3237"/>
<comment type="pathway">
    <text evidence="5">Glycan biosynthesis; sucrose metabolism.</text>
</comment>
<keyword evidence="2 4" id="KW-0378">Hydrolase</keyword>
<comment type="function">
    <text evidence="5">Enables the bacterium to metabolize sucrose as a sole carbon source.</text>
</comment>
<evidence type="ECO:0000256" key="2">
    <source>
        <dbReference type="ARBA" id="ARBA00022801"/>
    </source>
</evidence>
<dbReference type="SUPFAM" id="SSF49899">
    <property type="entry name" value="Concanavalin A-like lectins/glucanases"/>
    <property type="match status" value="1"/>
</dbReference>
<dbReference type="GO" id="GO:0005737">
    <property type="term" value="C:cytoplasm"/>
    <property type="evidence" value="ECO:0007669"/>
    <property type="project" value="UniProtKB-SubCell"/>
</dbReference>
<dbReference type="InterPro" id="IPR006232">
    <property type="entry name" value="Suc6P_hydrolase"/>
</dbReference>
<comment type="subcellular location">
    <subcellularLocation>
        <location evidence="5">Cytoplasm</location>
    </subcellularLocation>
</comment>
<dbReference type="SMART" id="SM00640">
    <property type="entry name" value="Glyco_32"/>
    <property type="match status" value="1"/>
</dbReference>
<dbReference type="eggNOG" id="COG1621">
    <property type="taxonomic scope" value="Bacteria"/>
</dbReference>
<dbReference type="HOGENOM" id="CLU_001528_7_0_6"/>
<dbReference type="InterPro" id="IPR001362">
    <property type="entry name" value="Glyco_hydro_32"/>
</dbReference>
<keyword evidence="5" id="KW-0963">Cytoplasm</keyword>
<evidence type="ECO:0000313" key="9">
    <source>
        <dbReference type="Proteomes" id="UP000008540"/>
    </source>
</evidence>
<evidence type="ECO:0000259" key="7">
    <source>
        <dbReference type="Pfam" id="PF08244"/>
    </source>
</evidence>
<dbReference type="CDD" id="cd08996">
    <property type="entry name" value="GH32_FFase"/>
    <property type="match status" value="1"/>
</dbReference>
<gene>
    <name evidence="8" type="primary">scrB</name>
    <name evidence="8" type="ordered locus">PFL_3237</name>
</gene>